<evidence type="ECO:0008006" key="5">
    <source>
        <dbReference type="Google" id="ProtNLM"/>
    </source>
</evidence>
<feature type="transmembrane region" description="Helical" evidence="2">
    <location>
        <begin position="101"/>
        <end position="121"/>
    </location>
</feature>
<keyword evidence="2" id="KW-1133">Transmembrane helix</keyword>
<evidence type="ECO:0000256" key="2">
    <source>
        <dbReference type="SAM" id="Phobius"/>
    </source>
</evidence>
<accession>A0A1H3LWE5</accession>
<sequence length="332" mass="36616">MSLLRYSFILAIRATPHLIVSKFFFEFRLGFYGVLATFLAVLAAFTAPVMIIFVPLTIAFTNTANTLTNLHSLLGFIGVARRQRLEYLISEVIKISVMRGLSSLLARALVVFMLVGLYGPAHLADLFAAPLEALARDMALFNEGRIPAVLAASLLYTPFSLVLGALFAVPTAAAAYAIGHSDRVFNGLWGIGFNFWSILTSRLSYVGVLGGFALFTVIFFIPEVSLRSLIHLAQSAFTGQTPDLINYPISEPKFETPGAQIALMLWIVFNGYLLQPFWLATAALSFRLALEQEEARDAADTPCPDTQRAQEDAERVKTVDLRKARMPARWQT</sequence>
<dbReference type="RefSeq" id="WP_089892154.1">
    <property type="nucleotide sequence ID" value="NZ_FNPR01000003.1"/>
</dbReference>
<keyword evidence="2" id="KW-0812">Transmembrane</keyword>
<dbReference type="STRING" id="576131.SAMN05444486_103178"/>
<keyword evidence="2" id="KW-0472">Membrane</keyword>
<name>A0A1H3LWE5_9RHOB</name>
<evidence type="ECO:0000313" key="3">
    <source>
        <dbReference type="EMBL" id="SDY68125.1"/>
    </source>
</evidence>
<feature type="transmembrane region" description="Helical" evidence="2">
    <location>
        <begin position="199"/>
        <end position="221"/>
    </location>
</feature>
<evidence type="ECO:0000256" key="1">
    <source>
        <dbReference type="SAM" id="MobiDB-lite"/>
    </source>
</evidence>
<feature type="region of interest" description="Disordered" evidence="1">
    <location>
        <begin position="297"/>
        <end position="316"/>
    </location>
</feature>
<protein>
    <recommendedName>
        <fullName evidence="5">Membrane domain of glycerophosphoryl diester phosphodiesterase</fullName>
    </recommendedName>
</protein>
<evidence type="ECO:0000313" key="4">
    <source>
        <dbReference type="Proteomes" id="UP000199026"/>
    </source>
</evidence>
<gene>
    <name evidence="3" type="ORF">SAMN05444486_103178</name>
</gene>
<dbReference type="AlphaFoldDB" id="A0A1H3LWE5"/>
<feature type="transmembrane region" description="Helical" evidence="2">
    <location>
        <begin position="32"/>
        <end position="53"/>
    </location>
</feature>
<dbReference type="EMBL" id="FNPR01000003">
    <property type="protein sequence ID" value="SDY68125.1"/>
    <property type="molecule type" value="Genomic_DNA"/>
</dbReference>
<dbReference type="Proteomes" id="UP000199026">
    <property type="component" value="Unassembled WGS sequence"/>
</dbReference>
<organism evidence="3 4">
    <name type="scientific">Lentibacter algarum</name>
    <dbReference type="NCBI Taxonomy" id="576131"/>
    <lineage>
        <taxon>Bacteria</taxon>
        <taxon>Pseudomonadati</taxon>
        <taxon>Pseudomonadota</taxon>
        <taxon>Alphaproteobacteria</taxon>
        <taxon>Rhodobacterales</taxon>
        <taxon>Roseobacteraceae</taxon>
        <taxon>Lentibacter</taxon>
    </lineage>
</organism>
<keyword evidence="4" id="KW-1185">Reference proteome</keyword>
<reference evidence="3 4" key="1">
    <citation type="submission" date="2016-10" db="EMBL/GenBank/DDBJ databases">
        <authorList>
            <person name="de Groot N.N."/>
        </authorList>
    </citation>
    <scope>NUCLEOTIDE SEQUENCE [LARGE SCALE GENOMIC DNA]</scope>
    <source>
        <strain evidence="3 4">DSM 24677</strain>
    </source>
</reference>
<feature type="transmembrane region" description="Helical" evidence="2">
    <location>
        <begin position="59"/>
        <end position="80"/>
    </location>
</feature>
<dbReference type="GeneID" id="78125132"/>
<feature type="transmembrane region" description="Helical" evidence="2">
    <location>
        <begin position="261"/>
        <end position="286"/>
    </location>
</feature>
<proteinExistence type="predicted"/>
<feature type="transmembrane region" description="Helical" evidence="2">
    <location>
        <begin position="155"/>
        <end position="178"/>
    </location>
</feature>